<dbReference type="OMA" id="PNEERGW"/>
<dbReference type="Pfam" id="PF01612">
    <property type="entry name" value="DNA_pol_A_exo1"/>
    <property type="match status" value="1"/>
</dbReference>
<dbReference type="GO" id="GO:0005634">
    <property type="term" value="C:nucleus"/>
    <property type="evidence" value="ECO:0007669"/>
    <property type="project" value="TreeGrafter"/>
</dbReference>
<dbReference type="InterPro" id="IPR051132">
    <property type="entry name" value="3-5_Exonuclease_domain"/>
</dbReference>
<accession>A0A803LZY3</accession>
<evidence type="ECO:0000256" key="2">
    <source>
        <dbReference type="ARBA" id="ARBA00022801"/>
    </source>
</evidence>
<dbReference type="GO" id="GO:0003676">
    <property type="term" value="F:nucleic acid binding"/>
    <property type="evidence" value="ECO:0007669"/>
    <property type="project" value="InterPro"/>
</dbReference>
<dbReference type="GO" id="GO:0008408">
    <property type="term" value="F:3'-5' exonuclease activity"/>
    <property type="evidence" value="ECO:0007669"/>
    <property type="project" value="InterPro"/>
</dbReference>
<dbReference type="Gramene" id="AUR62021034-RA">
    <property type="protein sequence ID" value="AUR62021034-RA:cds"/>
    <property type="gene ID" value="AUR62021034"/>
</dbReference>
<name>A0A803LZY3_CHEQI</name>
<evidence type="ECO:0000313" key="5">
    <source>
        <dbReference type="Proteomes" id="UP000596660"/>
    </source>
</evidence>
<protein>
    <recommendedName>
        <fullName evidence="3">3'-5' exonuclease domain-containing protein</fullName>
    </recommendedName>
</protein>
<dbReference type="PANTHER" id="PTHR13620">
    <property type="entry name" value="3-5 EXONUCLEASE"/>
    <property type="match status" value="1"/>
</dbReference>
<evidence type="ECO:0000256" key="1">
    <source>
        <dbReference type="ARBA" id="ARBA00022722"/>
    </source>
</evidence>
<dbReference type="InterPro" id="IPR012337">
    <property type="entry name" value="RNaseH-like_sf"/>
</dbReference>
<keyword evidence="1" id="KW-0540">Nuclease</keyword>
<dbReference type="SUPFAM" id="SSF53098">
    <property type="entry name" value="Ribonuclease H-like"/>
    <property type="match status" value="1"/>
</dbReference>
<dbReference type="Proteomes" id="UP000596660">
    <property type="component" value="Unplaced"/>
</dbReference>
<dbReference type="InterPro" id="IPR036397">
    <property type="entry name" value="RNaseH_sf"/>
</dbReference>
<dbReference type="AlphaFoldDB" id="A0A803LZY3"/>
<keyword evidence="5" id="KW-1185">Reference proteome</keyword>
<dbReference type="GO" id="GO:0006139">
    <property type="term" value="P:nucleobase-containing compound metabolic process"/>
    <property type="evidence" value="ECO:0007669"/>
    <property type="project" value="InterPro"/>
</dbReference>
<reference evidence="4" key="1">
    <citation type="journal article" date="2017" name="Nature">
        <title>The genome of Chenopodium quinoa.</title>
        <authorList>
            <person name="Jarvis D.E."/>
            <person name="Ho Y.S."/>
            <person name="Lightfoot D.J."/>
            <person name="Schmoeckel S.M."/>
            <person name="Li B."/>
            <person name="Borm T.J.A."/>
            <person name="Ohyanagi H."/>
            <person name="Mineta K."/>
            <person name="Michell C.T."/>
            <person name="Saber N."/>
            <person name="Kharbatia N.M."/>
            <person name="Rupper R.R."/>
            <person name="Sharp A.R."/>
            <person name="Dally N."/>
            <person name="Boughton B.A."/>
            <person name="Woo Y.H."/>
            <person name="Gao G."/>
            <person name="Schijlen E.G.W.M."/>
            <person name="Guo X."/>
            <person name="Momin A.A."/>
            <person name="Negrao S."/>
            <person name="Al-Babili S."/>
            <person name="Gehring C."/>
            <person name="Roessner U."/>
            <person name="Jung C."/>
            <person name="Murphy K."/>
            <person name="Arold S.T."/>
            <person name="Gojobori T."/>
            <person name="van der Linden C.G."/>
            <person name="van Loo E.N."/>
            <person name="Jellen E.N."/>
            <person name="Maughan P.J."/>
            <person name="Tester M."/>
        </authorList>
    </citation>
    <scope>NUCLEOTIDE SEQUENCE [LARGE SCALE GENOMIC DNA]</scope>
    <source>
        <strain evidence="4">cv. PI 614886</strain>
    </source>
</reference>
<sequence>MIFQILHCPKPIPKTLYDFLANEHNLFAGVGIRSDVEQLLIDYDLVVKNTVDLGHLAVERVPGVRKGMGLKELARILMEVDVQKPKRVTLSRWDTEWLSYPQIQYACIDAFLSFEIARKLLAIQHHHQH</sequence>
<dbReference type="EnsemblPlants" id="AUR62021034-RA">
    <property type="protein sequence ID" value="AUR62021034-RA:cds"/>
    <property type="gene ID" value="AUR62021034"/>
</dbReference>
<evidence type="ECO:0000259" key="3">
    <source>
        <dbReference type="Pfam" id="PF01612"/>
    </source>
</evidence>
<dbReference type="CDD" id="cd06141">
    <property type="entry name" value="WRN_exo"/>
    <property type="match status" value="1"/>
</dbReference>
<evidence type="ECO:0000313" key="4">
    <source>
        <dbReference type="EnsemblPlants" id="AUR62021034-RA:cds"/>
    </source>
</evidence>
<dbReference type="GO" id="GO:0005737">
    <property type="term" value="C:cytoplasm"/>
    <property type="evidence" value="ECO:0007669"/>
    <property type="project" value="TreeGrafter"/>
</dbReference>
<proteinExistence type="predicted"/>
<keyword evidence="2" id="KW-0378">Hydrolase</keyword>
<dbReference type="Gene3D" id="3.30.420.10">
    <property type="entry name" value="Ribonuclease H-like superfamily/Ribonuclease H"/>
    <property type="match status" value="1"/>
</dbReference>
<reference evidence="4" key="2">
    <citation type="submission" date="2021-03" db="UniProtKB">
        <authorList>
            <consortium name="EnsemblPlants"/>
        </authorList>
    </citation>
    <scope>IDENTIFICATION</scope>
</reference>
<organism evidence="4 5">
    <name type="scientific">Chenopodium quinoa</name>
    <name type="common">Quinoa</name>
    <dbReference type="NCBI Taxonomy" id="63459"/>
    <lineage>
        <taxon>Eukaryota</taxon>
        <taxon>Viridiplantae</taxon>
        <taxon>Streptophyta</taxon>
        <taxon>Embryophyta</taxon>
        <taxon>Tracheophyta</taxon>
        <taxon>Spermatophyta</taxon>
        <taxon>Magnoliopsida</taxon>
        <taxon>eudicotyledons</taxon>
        <taxon>Gunneridae</taxon>
        <taxon>Pentapetalae</taxon>
        <taxon>Caryophyllales</taxon>
        <taxon>Chenopodiaceae</taxon>
        <taxon>Chenopodioideae</taxon>
        <taxon>Atripliceae</taxon>
        <taxon>Chenopodium</taxon>
    </lineage>
</organism>
<feature type="domain" description="3'-5' exonuclease" evidence="3">
    <location>
        <begin position="15"/>
        <end position="121"/>
    </location>
</feature>
<dbReference type="InterPro" id="IPR002562">
    <property type="entry name" value="3'-5'_exonuclease_dom"/>
</dbReference>
<dbReference type="PANTHER" id="PTHR13620:SF105">
    <property type="entry name" value="OS01G0737700 PROTEIN"/>
    <property type="match status" value="1"/>
</dbReference>